<accession>A0A8J2W3E4</accession>
<dbReference type="Proteomes" id="UP000789524">
    <property type="component" value="Unassembled WGS sequence"/>
</dbReference>
<organism evidence="2 3">
    <name type="scientific">Danaus chrysippus</name>
    <name type="common">African queen</name>
    <dbReference type="NCBI Taxonomy" id="151541"/>
    <lineage>
        <taxon>Eukaryota</taxon>
        <taxon>Metazoa</taxon>
        <taxon>Ecdysozoa</taxon>
        <taxon>Arthropoda</taxon>
        <taxon>Hexapoda</taxon>
        <taxon>Insecta</taxon>
        <taxon>Pterygota</taxon>
        <taxon>Neoptera</taxon>
        <taxon>Endopterygota</taxon>
        <taxon>Lepidoptera</taxon>
        <taxon>Glossata</taxon>
        <taxon>Ditrysia</taxon>
        <taxon>Papilionoidea</taxon>
        <taxon>Nymphalidae</taxon>
        <taxon>Danainae</taxon>
        <taxon>Danaini</taxon>
        <taxon>Danaina</taxon>
        <taxon>Danaus</taxon>
        <taxon>Anosia</taxon>
    </lineage>
</organism>
<sequence>MPEAKTIEKKMYTKFGFKLNPDVNPFSIPSKTIKPKDNIIKQGLRRQATLPSLAGTTLRKEAAKQTVMREKSFTDKRDEARRENRTVIKGVRTNRRFELQMKMRNIN</sequence>
<feature type="region of interest" description="Disordered" evidence="1">
    <location>
        <begin position="60"/>
        <end position="80"/>
    </location>
</feature>
<comment type="caution">
    <text evidence="2">The sequence shown here is derived from an EMBL/GenBank/DDBJ whole genome shotgun (WGS) entry which is preliminary data.</text>
</comment>
<gene>
    <name evidence="2" type="ORF">DCHRY22_LOCUS6543</name>
</gene>
<evidence type="ECO:0000256" key="1">
    <source>
        <dbReference type="SAM" id="MobiDB-lite"/>
    </source>
</evidence>
<evidence type="ECO:0000313" key="3">
    <source>
        <dbReference type="Proteomes" id="UP000789524"/>
    </source>
</evidence>
<protein>
    <submittedName>
        <fullName evidence="2">(African queen) hypothetical protein</fullName>
    </submittedName>
</protein>
<evidence type="ECO:0000313" key="2">
    <source>
        <dbReference type="EMBL" id="CAG9565765.1"/>
    </source>
</evidence>
<name>A0A8J2W3E4_9NEOP</name>
<proteinExistence type="predicted"/>
<reference evidence="2" key="1">
    <citation type="submission" date="2021-09" db="EMBL/GenBank/DDBJ databases">
        <authorList>
            <person name="Martin H S."/>
        </authorList>
    </citation>
    <scope>NUCLEOTIDE SEQUENCE</scope>
</reference>
<keyword evidence="3" id="KW-1185">Reference proteome</keyword>
<dbReference type="AlphaFoldDB" id="A0A8J2W3E4"/>
<dbReference type="EMBL" id="CAKASE010000054">
    <property type="protein sequence ID" value="CAG9565765.1"/>
    <property type="molecule type" value="Genomic_DNA"/>
</dbReference>
<dbReference type="OrthoDB" id="6614499at2759"/>